<comment type="caution">
    <text evidence="2">The sequence shown here is derived from an EMBL/GenBank/DDBJ whole genome shotgun (WGS) entry which is preliminary data.</text>
</comment>
<dbReference type="InterPro" id="IPR002110">
    <property type="entry name" value="Ankyrin_rpt"/>
</dbReference>
<evidence type="ECO:0000313" key="2">
    <source>
        <dbReference type="EMBL" id="HJE51886.1"/>
    </source>
</evidence>
<reference evidence="2" key="1">
    <citation type="journal article" date="2021" name="PeerJ">
        <title>Extensive microbial diversity within the chicken gut microbiome revealed by metagenomics and culture.</title>
        <authorList>
            <person name="Gilroy R."/>
            <person name="Ravi A."/>
            <person name="Getino M."/>
            <person name="Pursley I."/>
            <person name="Horton D.L."/>
            <person name="Alikhan N.F."/>
            <person name="Baker D."/>
            <person name="Gharbi K."/>
            <person name="Hall N."/>
            <person name="Watson M."/>
            <person name="Adriaenssens E.M."/>
            <person name="Foster-Nyarko E."/>
            <person name="Jarju S."/>
            <person name="Secka A."/>
            <person name="Antonio M."/>
            <person name="Oren A."/>
            <person name="Chaudhuri R.R."/>
            <person name="La Ragione R."/>
            <person name="Hildebrand F."/>
            <person name="Pallen M.J."/>
        </authorList>
    </citation>
    <scope>NUCLEOTIDE SEQUENCE</scope>
    <source>
        <strain evidence="2">ChiGjej3B3-7470</strain>
    </source>
</reference>
<dbReference type="Pfam" id="PF00023">
    <property type="entry name" value="Ank"/>
    <property type="match status" value="1"/>
</dbReference>
<organism evidence="2 3">
    <name type="scientific">Tessaracoccus flavescens</name>
    <dbReference type="NCBI Taxonomy" id="399497"/>
    <lineage>
        <taxon>Bacteria</taxon>
        <taxon>Bacillati</taxon>
        <taxon>Actinomycetota</taxon>
        <taxon>Actinomycetes</taxon>
        <taxon>Propionibacteriales</taxon>
        <taxon>Propionibacteriaceae</taxon>
        <taxon>Tessaracoccus</taxon>
    </lineage>
</organism>
<dbReference type="SUPFAM" id="SSF48403">
    <property type="entry name" value="Ankyrin repeat"/>
    <property type="match status" value="1"/>
</dbReference>
<evidence type="ECO:0000313" key="3">
    <source>
        <dbReference type="Proteomes" id="UP000712713"/>
    </source>
</evidence>
<gene>
    <name evidence="2" type="ORF">K8V15_07895</name>
</gene>
<dbReference type="PROSITE" id="PS50088">
    <property type="entry name" value="ANK_REPEAT"/>
    <property type="match status" value="1"/>
</dbReference>
<dbReference type="PROSITE" id="PS50297">
    <property type="entry name" value="ANK_REP_REGION"/>
    <property type="match status" value="1"/>
</dbReference>
<protein>
    <recommendedName>
        <fullName evidence="4">Ankyrin repeat domain-containing protein</fullName>
    </recommendedName>
</protein>
<dbReference type="AlphaFoldDB" id="A0A921EQW5"/>
<dbReference type="EMBL" id="DYZF01000196">
    <property type="protein sequence ID" value="HJE51886.1"/>
    <property type="molecule type" value="Genomic_DNA"/>
</dbReference>
<feature type="non-terminal residue" evidence="2">
    <location>
        <position position="1"/>
    </location>
</feature>
<dbReference type="InterPro" id="IPR034660">
    <property type="entry name" value="DinB/YfiT-like"/>
</dbReference>
<feature type="repeat" description="ANK" evidence="1">
    <location>
        <begin position="145"/>
        <end position="174"/>
    </location>
</feature>
<reference evidence="2" key="2">
    <citation type="submission" date="2021-09" db="EMBL/GenBank/DDBJ databases">
        <authorList>
            <person name="Gilroy R."/>
        </authorList>
    </citation>
    <scope>NUCLEOTIDE SEQUENCE</scope>
    <source>
        <strain evidence="2">ChiGjej3B3-7470</strain>
    </source>
</reference>
<name>A0A921EQW5_9ACTN</name>
<sequence>DDQYWPDPLPHTADGALALLDEAYQLWRDGVAGLSDEELLQKLGSRGGPYADDTMAALVLHISREVMAHGAEICLLRDLYRARHMAADPVVAAAVIGDADGVAGMLDDGATAPADLLAQAAGLRHWPVVMALVERGADPNVGVPSALHYAAAAGEVEVARALVAAGASLAVEDPQYGMTPGGWAEFFGHAELGAELGQKGS</sequence>
<dbReference type="SUPFAM" id="SSF109854">
    <property type="entry name" value="DinB/YfiT-like putative metalloenzymes"/>
    <property type="match status" value="1"/>
</dbReference>
<accession>A0A921EQW5</accession>
<dbReference type="Gene3D" id="1.25.40.20">
    <property type="entry name" value="Ankyrin repeat-containing domain"/>
    <property type="match status" value="1"/>
</dbReference>
<keyword evidence="1" id="KW-0040">ANK repeat</keyword>
<evidence type="ECO:0000256" key="1">
    <source>
        <dbReference type="PROSITE-ProRule" id="PRU00023"/>
    </source>
</evidence>
<evidence type="ECO:0008006" key="4">
    <source>
        <dbReference type="Google" id="ProtNLM"/>
    </source>
</evidence>
<dbReference type="InterPro" id="IPR036770">
    <property type="entry name" value="Ankyrin_rpt-contain_sf"/>
</dbReference>
<proteinExistence type="predicted"/>
<dbReference type="Proteomes" id="UP000712713">
    <property type="component" value="Unassembled WGS sequence"/>
</dbReference>